<dbReference type="OrthoDB" id="6421542at2759"/>
<evidence type="ECO:0000313" key="4">
    <source>
        <dbReference type="Proteomes" id="UP000887013"/>
    </source>
</evidence>
<dbReference type="Pfam" id="PF18701">
    <property type="entry name" value="DUF5641"/>
    <property type="match status" value="1"/>
</dbReference>
<keyword evidence="4" id="KW-1185">Reference proteome</keyword>
<dbReference type="PANTHER" id="PTHR47331:SF5">
    <property type="entry name" value="RIBONUCLEASE H"/>
    <property type="match status" value="1"/>
</dbReference>
<dbReference type="Pfam" id="PF05380">
    <property type="entry name" value="Peptidase_A17"/>
    <property type="match status" value="1"/>
</dbReference>
<sequence length="337" mass="39289">MVLRNWQTNSVKLREAWRRAGIETQEYKTIDAGCDAPNKVLGLAWDPDKDIIIFDFSKLINIFTNGSSTKRFILQILGCILDPIGLFGPFIIRLKILLHELRAVEIDWDDKLSFSLNCKGQLWCSELIHLNSVEIPRYYFSDFNLYDFISFDIHSYSDASVEACGCVIFLRENTHDNRVIVKFVCSKRKENPADILYRGILASDLAKNSLWWYGLLWLSKPSEFWPDIFSNEPSTKENVSRRLLYQTKLVLQIWAKWKNNYLIQLRNARNFVNPNPEKNLKLGDVVLIEGTTKSKYLWPLGIIEDFIIGRDGHIRSCLVRSAKGQYKRQFNLFIHLK</sequence>
<organism evidence="3 4">
    <name type="scientific">Nephila pilipes</name>
    <name type="common">Giant wood spider</name>
    <name type="synonym">Nephila maculata</name>
    <dbReference type="NCBI Taxonomy" id="299642"/>
    <lineage>
        <taxon>Eukaryota</taxon>
        <taxon>Metazoa</taxon>
        <taxon>Ecdysozoa</taxon>
        <taxon>Arthropoda</taxon>
        <taxon>Chelicerata</taxon>
        <taxon>Arachnida</taxon>
        <taxon>Araneae</taxon>
        <taxon>Araneomorphae</taxon>
        <taxon>Entelegynae</taxon>
        <taxon>Araneoidea</taxon>
        <taxon>Nephilidae</taxon>
        <taxon>Nephila</taxon>
    </lineage>
</organism>
<feature type="domain" description="DUF5641" evidence="2">
    <location>
        <begin position="247"/>
        <end position="331"/>
    </location>
</feature>
<dbReference type="InterPro" id="IPR008042">
    <property type="entry name" value="Retrotrans_Pao"/>
</dbReference>
<evidence type="ECO:0000313" key="3">
    <source>
        <dbReference type="EMBL" id="GFS67826.1"/>
    </source>
</evidence>
<accession>A0A8X6MMD2</accession>
<dbReference type="AlphaFoldDB" id="A0A8X6MMD2"/>
<evidence type="ECO:0000259" key="2">
    <source>
        <dbReference type="Pfam" id="PF18701"/>
    </source>
</evidence>
<dbReference type="InterPro" id="IPR040676">
    <property type="entry name" value="DUF5641"/>
</dbReference>
<protein>
    <submittedName>
        <fullName evidence="3">Integrase catalytic domain-containing protein</fullName>
    </submittedName>
</protein>
<keyword evidence="1" id="KW-0812">Transmembrane</keyword>
<gene>
    <name evidence="3" type="primary">AVEN_48222_1</name>
    <name evidence="3" type="ORF">NPIL_656321</name>
</gene>
<name>A0A8X6MMD2_NEPPI</name>
<dbReference type="PANTHER" id="PTHR47331">
    <property type="entry name" value="PHD-TYPE DOMAIN-CONTAINING PROTEIN"/>
    <property type="match status" value="1"/>
</dbReference>
<comment type="caution">
    <text evidence="3">The sequence shown here is derived from an EMBL/GenBank/DDBJ whole genome shotgun (WGS) entry which is preliminary data.</text>
</comment>
<reference evidence="3" key="1">
    <citation type="submission" date="2020-08" db="EMBL/GenBank/DDBJ databases">
        <title>Multicomponent nature underlies the extraordinary mechanical properties of spider dragline silk.</title>
        <authorList>
            <person name="Kono N."/>
            <person name="Nakamura H."/>
            <person name="Mori M."/>
            <person name="Yoshida Y."/>
            <person name="Ohtoshi R."/>
            <person name="Malay A.D."/>
            <person name="Moran D.A.P."/>
            <person name="Tomita M."/>
            <person name="Numata K."/>
            <person name="Arakawa K."/>
        </authorList>
    </citation>
    <scope>NUCLEOTIDE SEQUENCE</scope>
</reference>
<dbReference type="EMBL" id="BMAW01094888">
    <property type="protein sequence ID" value="GFS67826.1"/>
    <property type="molecule type" value="Genomic_DNA"/>
</dbReference>
<evidence type="ECO:0000256" key="1">
    <source>
        <dbReference type="SAM" id="Phobius"/>
    </source>
</evidence>
<dbReference type="Proteomes" id="UP000887013">
    <property type="component" value="Unassembled WGS sequence"/>
</dbReference>
<keyword evidence="1" id="KW-1133">Transmembrane helix</keyword>
<proteinExistence type="predicted"/>
<keyword evidence="1" id="KW-0472">Membrane</keyword>
<feature type="transmembrane region" description="Helical" evidence="1">
    <location>
        <begin position="72"/>
        <end position="92"/>
    </location>
</feature>